<dbReference type="InParanoid" id="A0A0G4EDY7"/>
<proteinExistence type="predicted"/>
<dbReference type="EMBL" id="CDMY01000177">
    <property type="protein sequence ID" value="CEL93562.1"/>
    <property type="molecule type" value="Genomic_DNA"/>
</dbReference>
<accession>A0A0G4EDY7</accession>
<organism evidence="2 3">
    <name type="scientific">Vitrella brassicaformis (strain CCMP3155)</name>
    <dbReference type="NCBI Taxonomy" id="1169540"/>
    <lineage>
        <taxon>Eukaryota</taxon>
        <taxon>Sar</taxon>
        <taxon>Alveolata</taxon>
        <taxon>Colpodellida</taxon>
        <taxon>Vitrellaceae</taxon>
        <taxon>Vitrella</taxon>
    </lineage>
</organism>
<feature type="region of interest" description="Disordered" evidence="1">
    <location>
        <begin position="56"/>
        <end position="83"/>
    </location>
</feature>
<dbReference type="VEuPathDB" id="CryptoDB:Vbra_23271"/>
<reference evidence="2 3" key="1">
    <citation type="submission" date="2014-11" db="EMBL/GenBank/DDBJ databases">
        <authorList>
            <person name="Zhu J."/>
            <person name="Qi W."/>
            <person name="Song R."/>
        </authorList>
    </citation>
    <scope>NUCLEOTIDE SEQUENCE [LARGE SCALE GENOMIC DNA]</scope>
</reference>
<keyword evidence="3" id="KW-1185">Reference proteome</keyword>
<evidence type="ECO:0000313" key="3">
    <source>
        <dbReference type="Proteomes" id="UP000041254"/>
    </source>
</evidence>
<evidence type="ECO:0000256" key="1">
    <source>
        <dbReference type="SAM" id="MobiDB-lite"/>
    </source>
</evidence>
<gene>
    <name evidence="2" type="ORF">Vbra_23271</name>
</gene>
<name>A0A0G4EDY7_VITBC</name>
<dbReference type="Proteomes" id="UP000041254">
    <property type="component" value="Unassembled WGS sequence"/>
</dbReference>
<protein>
    <submittedName>
        <fullName evidence="2">Uncharacterized protein</fullName>
    </submittedName>
</protein>
<dbReference type="AlphaFoldDB" id="A0A0G4EDY7"/>
<sequence>MPRSTARCMKPAARGSAGEEGEKTEGLRRQAWSQMMHEKKAKKELSMSFELTKSLVRHGTASSKRPPARRTRLTTLLDVPRGH</sequence>
<evidence type="ECO:0000313" key="2">
    <source>
        <dbReference type="EMBL" id="CEL93562.1"/>
    </source>
</evidence>
<feature type="region of interest" description="Disordered" evidence="1">
    <location>
        <begin position="1"/>
        <end position="28"/>
    </location>
</feature>